<comment type="subcellular location">
    <subcellularLocation>
        <location evidence="1">Membrane</location>
        <topology evidence="1">Multi-pass membrane protein</topology>
    </subcellularLocation>
</comment>
<feature type="transmembrane region" description="Helical" evidence="6">
    <location>
        <begin position="185"/>
        <end position="204"/>
    </location>
</feature>
<dbReference type="InterPro" id="IPR050638">
    <property type="entry name" value="AA-Vitamin_Transporters"/>
</dbReference>
<dbReference type="InterPro" id="IPR000620">
    <property type="entry name" value="EamA_dom"/>
</dbReference>
<keyword evidence="9" id="KW-1185">Reference proteome</keyword>
<evidence type="ECO:0000256" key="3">
    <source>
        <dbReference type="ARBA" id="ARBA00022692"/>
    </source>
</evidence>
<keyword evidence="5 6" id="KW-0472">Membrane</keyword>
<feature type="transmembrane region" description="Helical" evidence="6">
    <location>
        <begin position="44"/>
        <end position="64"/>
    </location>
</feature>
<dbReference type="RefSeq" id="WP_169325503.1">
    <property type="nucleotide sequence ID" value="NZ_JABCJJ010000024.1"/>
</dbReference>
<comment type="similarity">
    <text evidence="2">Belongs to the EamA transporter family.</text>
</comment>
<protein>
    <submittedName>
        <fullName evidence="8">EamA family transporter</fullName>
    </submittedName>
</protein>
<dbReference type="GO" id="GO:0016020">
    <property type="term" value="C:membrane"/>
    <property type="evidence" value="ECO:0007669"/>
    <property type="project" value="UniProtKB-SubCell"/>
</dbReference>
<evidence type="ECO:0000313" key="9">
    <source>
        <dbReference type="Proteomes" id="UP000562124"/>
    </source>
</evidence>
<dbReference type="PANTHER" id="PTHR32322:SF2">
    <property type="entry name" value="EAMA DOMAIN-CONTAINING PROTEIN"/>
    <property type="match status" value="1"/>
</dbReference>
<dbReference type="Pfam" id="PF00892">
    <property type="entry name" value="EamA"/>
    <property type="match status" value="1"/>
</dbReference>
<name>A0A7Y0M285_CELFI</name>
<sequence length="304" mass="30863">MTSAPGRPPDVPARDRVPAPALFLLSGLTLYLGAAIAVDLFPVLGAPTVAWLRIVVAAVVLVAWRRPWRSRWSRRDLLAVAGFGTVLAAMNVTFYVAIDHLPLGTAVAMEFLGPIAVATLTGRGWRERVGIALAAVGVVLLAGVTLDAGGGPDVVVGLVAVLAAAACWAAYILLGRRVALGESGVTSLSLAMVAGGLVFAPFLVGSAGPVVTDGRVALAVLAVALLSSVVPYVIDQVVLRRVSSATFALLQAMLPATAAVIGALVLRQLPTPLEVLGLVAVSGAIALTSFTRGTPAPAPVADPG</sequence>
<feature type="domain" description="EamA" evidence="7">
    <location>
        <begin position="157"/>
        <end position="289"/>
    </location>
</feature>
<evidence type="ECO:0000256" key="4">
    <source>
        <dbReference type="ARBA" id="ARBA00022989"/>
    </source>
</evidence>
<dbReference type="InterPro" id="IPR037185">
    <property type="entry name" value="EmrE-like"/>
</dbReference>
<accession>A0A7Y0M285</accession>
<evidence type="ECO:0000256" key="5">
    <source>
        <dbReference type="ARBA" id="ARBA00023136"/>
    </source>
</evidence>
<feature type="transmembrane region" description="Helical" evidence="6">
    <location>
        <begin position="103"/>
        <end position="122"/>
    </location>
</feature>
<keyword evidence="3 6" id="KW-0812">Transmembrane</keyword>
<dbReference type="AlphaFoldDB" id="A0A7Y0M285"/>
<evidence type="ECO:0000259" key="7">
    <source>
        <dbReference type="Pfam" id="PF00892"/>
    </source>
</evidence>
<dbReference type="SUPFAM" id="SSF103481">
    <property type="entry name" value="Multidrug resistance efflux transporter EmrE"/>
    <property type="match status" value="2"/>
</dbReference>
<feature type="transmembrane region" description="Helical" evidence="6">
    <location>
        <begin position="21"/>
        <end position="38"/>
    </location>
</feature>
<keyword evidence="4 6" id="KW-1133">Transmembrane helix</keyword>
<gene>
    <name evidence="8" type="ORF">HIR71_13015</name>
</gene>
<feature type="transmembrane region" description="Helical" evidence="6">
    <location>
        <begin position="76"/>
        <end position="97"/>
    </location>
</feature>
<dbReference type="EMBL" id="JABCJJ010000024">
    <property type="protein sequence ID" value="NMR21127.1"/>
    <property type="molecule type" value="Genomic_DNA"/>
</dbReference>
<evidence type="ECO:0000256" key="6">
    <source>
        <dbReference type="SAM" id="Phobius"/>
    </source>
</evidence>
<evidence type="ECO:0000256" key="2">
    <source>
        <dbReference type="ARBA" id="ARBA00007362"/>
    </source>
</evidence>
<reference evidence="8 9" key="1">
    <citation type="submission" date="2020-04" db="EMBL/GenBank/DDBJ databases">
        <title>Sequencing and Assembly of C. fimi.</title>
        <authorList>
            <person name="Ramsey A.R."/>
        </authorList>
    </citation>
    <scope>NUCLEOTIDE SEQUENCE [LARGE SCALE GENOMIC DNA]</scope>
    <source>
        <strain evidence="8 9">SB</strain>
    </source>
</reference>
<feature type="transmembrane region" description="Helical" evidence="6">
    <location>
        <begin position="216"/>
        <end position="234"/>
    </location>
</feature>
<dbReference type="Proteomes" id="UP000562124">
    <property type="component" value="Unassembled WGS sequence"/>
</dbReference>
<proteinExistence type="inferred from homology"/>
<feature type="transmembrane region" description="Helical" evidence="6">
    <location>
        <begin position="129"/>
        <end position="148"/>
    </location>
</feature>
<evidence type="ECO:0000313" key="8">
    <source>
        <dbReference type="EMBL" id="NMR21127.1"/>
    </source>
</evidence>
<evidence type="ECO:0000256" key="1">
    <source>
        <dbReference type="ARBA" id="ARBA00004141"/>
    </source>
</evidence>
<feature type="transmembrane region" description="Helical" evidence="6">
    <location>
        <begin position="246"/>
        <end position="266"/>
    </location>
</feature>
<dbReference type="PANTHER" id="PTHR32322">
    <property type="entry name" value="INNER MEMBRANE TRANSPORTER"/>
    <property type="match status" value="1"/>
</dbReference>
<organism evidence="8 9">
    <name type="scientific">Cellulomonas fimi</name>
    <dbReference type="NCBI Taxonomy" id="1708"/>
    <lineage>
        <taxon>Bacteria</taxon>
        <taxon>Bacillati</taxon>
        <taxon>Actinomycetota</taxon>
        <taxon>Actinomycetes</taxon>
        <taxon>Micrococcales</taxon>
        <taxon>Cellulomonadaceae</taxon>
        <taxon>Cellulomonas</taxon>
    </lineage>
</organism>
<comment type="caution">
    <text evidence="8">The sequence shown here is derived from an EMBL/GenBank/DDBJ whole genome shotgun (WGS) entry which is preliminary data.</text>
</comment>
<feature type="transmembrane region" description="Helical" evidence="6">
    <location>
        <begin position="154"/>
        <end position="173"/>
    </location>
</feature>